<evidence type="ECO:0000256" key="5">
    <source>
        <dbReference type="SAM" id="MobiDB-lite"/>
    </source>
</evidence>
<feature type="transmembrane region" description="Helical" evidence="6">
    <location>
        <begin position="211"/>
        <end position="235"/>
    </location>
</feature>
<feature type="region of interest" description="Disordered" evidence="5">
    <location>
        <begin position="301"/>
        <end position="332"/>
    </location>
</feature>
<keyword evidence="4" id="KW-0325">Glycoprotein</keyword>
<dbReference type="Gene3D" id="2.60.40.10">
    <property type="entry name" value="Immunoglobulins"/>
    <property type="match status" value="2"/>
</dbReference>
<gene>
    <name evidence="9" type="ORF">ATANTOWER_001952</name>
</gene>
<evidence type="ECO:0000256" key="6">
    <source>
        <dbReference type="SAM" id="Phobius"/>
    </source>
</evidence>
<sequence length="332" mass="36263">MMVCFIATLGQILLLGCISFTAANSITCQIYAAVGESVTLAFNYEGLAKLHTLRWTHDTTIIFLRQQGRVTIGKPEDITTTGSILLKSVKLQSEGTYRGDALHPNGTLAKTWTGQLCVMEKVSKPRLSYICDTNTVSLNCHVSKPQGLFFSWTLDKTTLSSETRQTLSISLSQLKEKSSFSCSVANKVSAESSETVQPICKAHTLCFKPNIVLGVLAGGAVLIFVLLIIITVLCCSYRRTKTKMQLSDKGEFNLLSVKKGEAESITRYENIHNVESCPSPSPQPSPRACYKNISKLDVKTETKPPQLSTAAEGQQPSPVPKPRTKNAKTPDI</sequence>
<dbReference type="InterPro" id="IPR007110">
    <property type="entry name" value="Ig-like_dom"/>
</dbReference>
<feature type="chain" id="PRO_5047102532" description="Ig-like domain-containing protein" evidence="7">
    <location>
        <begin position="24"/>
        <end position="332"/>
    </location>
</feature>
<name>A0ABU7BZY4_9TELE</name>
<dbReference type="InterPro" id="IPR015631">
    <property type="entry name" value="CD2/SLAM_rcpt"/>
</dbReference>
<dbReference type="PANTHER" id="PTHR12080:SF59">
    <property type="entry name" value="HEPATIC AND GLIAL CELL ADHESION MOLECULE"/>
    <property type="match status" value="1"/>
</dbReference>
<keyword evidence="6" id="KW-1133">Transmembrane helix</keyword>
<evidence type="ECO:0000313" key="10">
    <source>
        <dbReference type="Proteomes" id="UP001345963"/>
    </source>
</evidence>
<comment type="caution">
    <text evidence="9">The sequence shown here is derived from an EMBL/GenBank/DDBJ whole genome shotgun (WGS) entry which is preliminary data.</text>
</comment>
<dbReference type="Proteomes" id="UP001345963">
    <property type="component" value="Unassembled WGS sequence"/>
</dbReference>
<evidence type="ECO:0000259" key="8">
    <source>
        <dbReference type="PROSITE" id="PS50835"/>
    </source>
</evidence>
<evidence type="ECO:0000256" key="4">
    <source>
        <dbReference type="ARBA" id="ARBA00023180"/>
    </source>
</evidence>
<keyword evidence="6" id="KW-0812">Transmembrane</keyword>
<dbReference type="PROSITE" id="PS50835">
    <property type="entry name" value="IG_LIKE"/>
    <property type="match status" value="1"/>
</dbReference>
<dbReference type="InterPro" id="IPR013783">
    <property type="entry name" value="Ig-like_fold"/>
</dbReference>
<keyword evidence="2 7" id="KW-0732">Signal</keyword>
<dbReference type="PANTHER" id="PTHR12080">
    <property type="entry name" value="SIGNALING LYMPHOCYTIC ACTIVATION MOLECULE"/>
    <property type="match status" value="1"/>
</dbReference>
<feature type="signal peptide" evidence="7">
    <location>
        <begin position="1"/>
        <end position="23"/>
    </location>
</feature>
<dbReference type="EMBL" id="JAHUTI010070039">
    <property type="protein sequence ID" value="MED6254919.1"/>
    <property type="molecule type" value="Genomic_DNA"/>
</dbReference>
<reference evidence="9 10" key="1">
    <citation type="submission" date="2021-07" db="EMBL/GenBank/DDBJ databases">
        <authorList>
            <person name="Palmer J.M."/>
        </authorList>
    </citation>
    <scope>NUCLEOTIDE SEQUENCE [LARGE SCALE GENOMIC DNA]</scope>
    <source>
        <strain evidence="9 10">AT_MEX2019</strain>
        <tissue evidence="9">Muscle</tissue>
    </source>
</reference>
<evidence type="ECO:0000256" key="1">
    <source>
        <dbReference type="ARBA" id="ARBA00004370"/>
    </source>
</evidence>
<comment type="subcellular location">
    <subcellularLocation>
        <location evidence="1">Membrane</location>
    </subcellularLocation>
</comment>
<organism evidence="9 10">
    <name type="scientific">Ataeniobius toweri</name>
    <dbReference type="NCBI Taxonomy" id="208326"/>
    <lineage>
        <taxon>Eukaryota</taxon>
        <taxon>Metazoa</taxon>
        <taxon>Chordata</taxon>
        <taxon>Craniata</taxon>
        <taxon>Vertebrata</taxon>
        <taxon>Euteleostomi</taxon>
        <taxon>Actinopterygii</taxon>
        <taxon>Neopterygii</taxon>
        <taxon>Teleostei</taxon>
        <taxon>Neoteleostei</taxon>
        <taxon>Acanthomorphata</taxon>
        <taxon>Ovalentaria</taxon>
        <taxon>Atherinomorphae</taxon>
        <taxon>Cyprinodontiformes</taxon>
        <taxon>Goodeidae</taxon>
        <taxon>Ataeniobius</taxon>
    </lineage>
</organism>
<evidence type="ECO:0000256" key="2">
    <source>
        <dbReference type="ARBA" id="ARBA00022729"/>
    </source>
</evidence>
<evidence type="ECO:0000313" key="9">
    <source>
        <dbReference type="EMBL" id="MED6254919.1"/>
    </source>
</evidence>
<dbReference type="SUPFAM" id="SSF48726">
    <property type="entry name" value="Immunoglobulin"/>
    <property type="match status" value="2"/>
</dbReference>
<proteinExistence type="predicted"/>
<feature type="compositionally biased region" description="Polar residues" evidence="5">
    <location>
        <begin position="303"/>
        <end position="316"/>
    </location>
</feature>
<keyword evidence="10" id="KW-1185">Reference proteome</keyword>
<accession>A0ABU7BZY4</accession>
<evidence type="ECO:0000256" key="7">
    <source>
        <dbReference type="SAM" id="SignalP"/>
    </source>
</evidence>
<dbReference type="InterPro" id="IPR036179">
    <property type="entry name" value="Ig-like_dom_sf"/>
</dbReference>
<keyword evidence="3 6" id="KW-0472">Membrane</keyword>
<evidence type="ECO:0000256" key="3">
    <source>
        <dbReference type="ARBA" id="ARBA00023136"/>
    </source>
</evidence>
<protein>
    <recommendedName>
        <fullName evidence="8">Ig-like domain-containing protein</fullName>
    </recommendedName>
</protein>
<feature type="domain" description="Ig-like" evidence="8">
    <location>
        <begin position="104"/>
        <end position="197"/>
    </location>
</feature>